<dbReference type="EMBL" id="AJVK01016972">
    <property type="status" value="NOT_ANNOTATED_CDS"/>
    <property type="molecule type" value="Genomic_DNA"/>
</dbReference>
<accession>A0A1B0DMU7</accession>
<keyword evidence="3" id="KW-1185">Reference proteome</keyword>
<name>A0A1B0DMU7_PHLPP</name>
<evidence type="ECO:0000313" key="2">
    <source>
        <dbReference type="EnsemblMetazoa" id="PPAI009689-PA"/>
    </source>
</evidence>
<feature type="region of interest" description="Disordered" evidence="1">
    <location>
        <begin position="76"/>
        <end position="134"/>
    </location>
</feature>
<dbReference type="VEuPathDB" id="VectorBase:PPAI009689"/>
<proteinExistence type="predicted"/>
<organism evidence="2 3">
    <name type="scientific">Phlebotomus papatasi</name>
    <name type="common">Sandfly</name>
    <dbReference type="NCBI Taxonomy" id="29031"/>
    <lineage>
        <taxon>Eukaryota</taxon>
        <taxon>Metazoa</taxon>
        <taxon>Ecdysozoa</taxon>
        <taxon>Arthropoda</taxon>
        <taxon>Hexapoda</taxon>
        <taxon>Insecta</taxon>
        <taxon>Pterygota</taxon>
        <taxon>Neoptera</taxon>
        <taxon>Endopterygota</taxon>
        <taxon>Diptera</taxon>
        <taxon>Nematocera</taxon>
        <taxon>Psychodoidea</taxon>
        <taxon>Psychodidae</taxon>
        <taxon>Phlebotomus</taxon>
        <taxon>Phlebotomus</taxon>
    </lineage>
</organism>
<dbReference type="AlphaFoldDB" id="A0A1B0DMU7"/>
<protein>
    <submittedName>
        <fullName evidence="2">Uncharacterized protein</fullName>
    </submittedName>
</protein>
<feature type="compositionally biased region" description="Polar residues" evidence="1">
    <location>
        <begin position="80"/>
        <end position="120"/>
    </location>
</feature>
<evidence type="ECO:0000256" key="1">
    <source>
        <dbReference type="SAM" id="MobiDB-lite"/>
    </source>
</evidence>
<dbReference type="Proteomes" id="UP000092462">
    <property type="component" value="Unassembled WGS sequence"/>
</dbReference>
<feature type="compositionally biased region" description="Polar residues" evidence="1">
    <location>
        <begin position="14"/>
        <end position="25"/>
    </location>
</feature>
<reference evidence="2" key="1">
    <citation type="submission" date="2022-08" db="UniProtKB">
        <authorList>
            <consortium name="EnsemblMetazoa"/>
        </authorList>
    </citation>
    <scope>IDENTIFICATION</scope>
    <source>
        <strain evidence="2">Israel</strain>
    </source>
</reference>
<feature type="region of interest" description="Disordered" evidence="1">
    <location>
        <begin position="1"/>
        <end position="25"/>
    </location>
</feature>
<dbReference type="VEuPathDB" id="VectorBase:PPAPM1_007462"/>
<dbReference type="EnsemblMetazoa" id="PPAI009689-RA">
    <property type="protein sequence ID" value="PPAI009689-PA"/>
    <property type="gene ID" value="PPAI009689"/>
</dbReference>
<sequence>AGGYSNDGGYNYNPPRTSFTGNKPQQQEFFTPLTGINRDQFNGLGTTNGKNGNSLNGNGFNGQPINVIFTEALRAPPAPQDNNFLSQRSGNQQTFASQQQVPFNVPANPTQVSPSQTTFTNPPPASGINQNYYNTFNQPTVNQQARSQPQTTNYNPADWFRRYGRSVTEV</sequence>
<evidence type="ECO:0000313" key="3">
    <source>
        <dbReference type="Proteomes" id="UP000092462"/>
    </source>
</evidence>